<reference evidence="1 2" key="1">
    <citation type="journal article" date="2016" name="Appl. Environ. Microbiol.">
        <title>Lack of Overt Genome Reduction in the Bryostatin-Producing Bryozoan Symbiont "Candidatus Endobugula sertula".</title>
        <authorList>
            <person name="Miller I.J."/>
            <person name="Vanee N."/>
            <person name="Fong S.S."/>
            <person name="Lim-Fong G.E."/>
            <person name="Kwan J.C."/>
        </authorList>
    </citation>
    <scope>NUCLEOTIDE SEQUENCE [LARGE SCALE GENOMIC DNA]</scope>
    <source>
        <strain evidence="1">AB1-4</strain>
    </source>
</reference>
<evidence type="ECO:0000313" key="1">
    <source>
        <dbReference type="EMBL" id="ODS23611.1"/>
    </source>
</evidence>
<proteinExistence type="predicted"/>
<comment type="caution">
    <text evidence="1">The sequence shown here is derived from an EMBL/GenBank/DDBJ whole genome shotgun (WGS) entry which is preliminary data.</text>
</comment>
<organism evidence="1 2">
    <name type="scientific">Candidatus Endobugula sertula</name>
    <name type="common">Bugula neritina bacterial symbiont</name>
    <dbReference type="NCBI Taxonomy" id="62101"/>
    <lineage>
        <taxon>Bacteria</taxon>
        <taxon>Pseudomonadati</taxon>
        <taxon>Pseudomonadota</taxon>
        <taxon>Gammaproteobacteria</taxon>
        <taxon>Cellvibrionales</taxon>
        <taxon>Cellvibrionaceae</taxon>
        <taxon>Candidatus Endobugula</taxon>
    </lineage>
</organism>
<accession>A0A1D2QPW4</accession>
<name>A0A1D2QPW4_9GAMM</name>
<protein>
    <submittedName>
        <fullName evidence="1">Uncharacterized protein</fullName>
    </submittedName>
</protein>
<gene>
    <name evidence="1" type="ORF">AB835_07805</name>
</gene>
<dbReference type="Proteomes" id="UP000242502">
    <property type="component" value="Unassembled WGS sequence"/>
</dbReference>
<dbReference type="EMBL" id="MDLC01000024">
    <property type="protein sequence ID" value="ODS23611.1"/>
    <property type="molecule type" value="Genomic_DNA"/>
</dbReference>
<sequence length="118" mass="13560">MNTIEPQKWKWWALPDLNWGPTDSGIPKLSFWPGLYHHPQDAINRLIGGVLDANGVLRNKFVLLHLVSEPSSDTSEAWLLIGMLLPYKDKSLAFQQFIQFFHATLLLQVTIYIMSRVL</sequence>
<evidence type="ECO:0000313" key="2">
    <source>
        <dbReference type="Proteomes" id="UP000242502"/>
    </source>
</evidence>
<dbReference type="AlphaFoldDB" id="A0A1D2QPW4"/>